<reference evidence="2" key="3">
    <citation type="submission" date="2025-09" db="UniProtKB">
        <authorList>
            <consortium name="Ensembl"/>
        </authorList>
    </citation>
    <scope>IDENTIFICATION</scope>
</reference>
<evidence type="ECO:0000313" key="2">
    <source>
        <dbReference type="Ensembl" id="ENSSFOP00015025450.1"/>
    </source>
</evidence>
<evidence type="ECO:0000259" key="1">
    <source>
        <dbReference type="SMART" id="SM00292"/>
    </source>
</evidence>
<dbReference type="GO" id="GO:0006974">
    <property type="term" value="P:DNA damage response"/>
    <property type="evidence" value="ECO:0007669"/>
    <property type="project" value="TreeGrafter"/>
</dbReference>
<dbReference type="AlphaFoldDB" id="A0A8C9V524"/>
<dbReference type="InterPro" id="IPR036420">
    <property type="entry name" value="BRCT_dom_sf"/>
</dbReference>
<dbReference type="Ensembl" id="ENSSFOT00015025731.2">
    <property type="protein sequence ID" value="ENSSFOP00015025450.1"/>
    <property type="gene ID" value="ENSSFOG00015016376.2"/>
</dbReference>
<dbReference type="PANTHER" id="PTHR46677:SF1">
    <property type="entry name" value="SMC5-SMC6 COMPLEX LOCALIZATION FACTOR PROTEIN 1"/>
    <property type="match status" value="1"/>
</dbReference>
<dbReference type="GeneTree" id="ENSGT00940000167566"/>
<protein>
    <recommendedName>
        <fullName evidence="1">BRCT domain-containing protein</fullName>
    </recommendedName>
</protein>
<dbReference type="GO" id="GO:0005634">
    <property type="term" value="C:nucleus"/>
    <property type="evidence" value="ECO:0007669"/>
    <property type="project" value="TreeGrafter"/>
</dbReference>
<reference evidence="2" key="2">
    <citation type="submission" date="2025-08" db="UniProtKB">
        <authorList>
            <consortium name="Ensembl"/>
        </authorList>
    </citation>
    <scope>IDENTIFICATION</scope>
</reference>
<organism evidence="2 3">
    <name type="scientific">Scleropages formosus</name>
    <name type="common">Asian bonytongue</name>
    <name type="synonym">Osteoglossum formosum</name>
    <dbReference type="NCBI Taxonomy" id="113540"/>
    <lineage>
        <taxon>Eukaryota</taxon>
        <taxon>Metazoa</taxon>
        <taxon>Chordata</taxon>
        <taxon>Craniata</taxon>
        <taxon>Vertebrata</taxon>
        <taxon>Euteleostomi</taxon>
        <taxon>Actinopterygii</taxon>
        <taxon>Neopterygii</taxon>
        <taxon>Teleostei</taxon>
        <taxon>Osteoglossocephala</taxon>
        <taxon>Osteoglossomorpha</taxon>
        <taxon>Osteoglossiformes</taxon>
        <taxon>Osteoglossidae</taxon>
        <taxon>Scleropages</taxon>
    </lineage>
</organism>
<dbReference type="InterPro" id="IPR042479">
    <property type="entry name" value="Slf1"/>
</dbReference>
<dbReference type="Proteomes" id="UP000694397">
    <property type="component" value="Chromosome 17"/>
</dbReference>
<dbReference type="PANTHER" id="PTHR46677">
    <property type="entry name" value="SMC5-SMC6 COMPLEX LOCALIZATION FACTOR PROTEIN 1"/>
    <property type="match status" value="1"/>
</dbReference>
<dbReference type="SMART" id="SM00292">
    <property type="entry name" value="BRCT"/>
    <property type="match status" value="1"/>
</dbReference>
<keyword evidence="3" id="KW-1185">Reference proteome</keyword>
<dbReference type="Pfam" id="PF16770">
    <property type="entry name" value="RTT107_BRCT_5"/>
    <property type="match status" value="1"/>
</dbReference>
<dbReference type="SUPFAM" id="SSF52113">
    <property type="entry name" value="BRCT domain"/>
    <property type="match status" value="1"/>
</dbReference>
<dbReference type="InterPro" id="IPR001357">
    <property type="entry name" value="BRCT_dom"/>
</dbReference>
<dbReference type="GO" id="GO:0035861">
    <property type="term" value="C:site of double-strand break"/>
    <property type="evidence" value="ECO:0007669"/>
    <property type="project" value="TreeGrafter"/>
</dbReference>
<dbReference type="Gene3D" id="3.40.50.10190">
    <property type="entry name" value="BRCT domain"/>
    <property type="match status" value="1"/>
</dbReference>
<proteinExistence type="predicted"/>
<dbReference type="CDD" id="cd17738">
    <property type="entry name" value="BRCT_TopBP1_rpt7"/>
    <property type="match status" value="1"/>
</dbReference>
<feature type="domain" description="BRCT" evidence="1">
    <location>
        <begin position="49"/>
        <end position="129"/>
    </location>
</feature>
<evidence type="ECO:0000313" key="3">
    <source>
        <dbReference type="Proteomes" id="UP000694397"/>
    </source>
</evidence>
<dbReference type="GO" id="GO:2000781">
    <property type="term" value="P:positive regulation of double-strand break repair"/>
    <property type="evidence" value="ECO:0007669"/>
    <property type="project" value="InterPro"/>
</dbReference>
<sequence>MSQVAKTPRSHDTPSLPCVWYRPWNAGTRGNLSLLERDGICSVAVPVSRMVDSKYVFQITGIKNMQLKLKLLHGIRRLDGKYIGGSIYRDGTTHMIVTCALASEKFLAACASGKWIVTPQYVMDSLKNGAWLPEEPYEVDFIGQTLGAANPIRMWRTKVASGSVSGAFQGWRVVLQIDDLSRSNIFKRSDTKLMYNT</sequence>
<dbReference type="OrthoDB" id="273147at2759"/>
<name>A0A8C9V524_SCLFO</name>
<reference evidence="2 3" key="1">
    <citation type="submission" date="2019-04" db="EMBL/GenBank/DDBJ databases">
        <authorList>
            <consortium name="Wellcome Sanger Institute Data Sharing"/>
        </authorList>
    </citation>
    <scope>NUCLEOTIDE SEQUENCE [LARGE SCALE GENOMIC DNA]</scope>
</reference>
<accession>A0A8C9V524</accession>
<dbReference type="GO" id="GO:1990166">
    <property type="term" value="P:protein localization to site of double-strand break"/>
    <property type="evidence" value="ECO:0007669"/>
    <property type="project" value="TreeGrafter"/>
</dbReference>